<dbReference type="AlphaFoldDB" id="A0A7K1UF41"/>
<comment type="caution">
    <text evidence="6">The sequence shown here is derived from an EMBL/GenBank/DDBJ whole genome shotgun (WGS) entry which is preliminary data.</text>
</comment>
<protein>
    <submittedName>
        <fullName evidence="6">Extracellular solute-binding protein</fullName>
    </submittedName>
</protein>
<dbReference type="PANTHER" id="PTHR43649:SF33">
    <property type="entry name" value="POLYGALACTURONAN_RHAMNOGALACTURONAN-BINDING PROTEIN YTCQ"/>
    <property type="match status" value="1"/>
</dbReference>
<keyword evidence="1" id="KW-1003">Cell membrane</keyword>
<dbReference type="Gene3D" id="3.40.190.10">
    <property type="entry name" value="Periplasmic binding protein-like II"/>
    <property type="match status" value="2"/>
</dbReference>
<dbReference type="SUPFAM" id="SSF53850">
    <property type="entry name" value="Periplasmic binding protein-like II"/>
    <property type="match status" value="1"/>
</dbReference>
<evidence type="ECO:0000256" key="2">
    <source>
        <dbReference type="ARBA" id="ARBA00022729"/>
    </source>
</evidence>
<reference evidence="6 7" key="1">
    <citation type="submission" date="2019-12" db="EMBL/GenBank/DDBJ databases">
        <title>Nesterenkonia muleiensis sp. nov., a novel actinobacterium isolated from sap of Populus euphratica.</title>
        <authorList>
            <person name="Wang R."/>
        </authorList>
    </citation>
    <scope>NUCLEOTIDE SEQUENCE [LARGE SCALE GENOMIC DNA]</scope>
    <source>
        <strain evidence="6 7">F10</strain>
    </source>
</reference>
<proteinExistence type="predicted"/>
<dbReference type="CDD" id="cd13583">
    <property type="entry name" value="PBP2_AlgQ_like_4"/>
    <property type="match status" value="1"/>
</dbReference>
<sequence>MLAIGALALSACGGGDDDEVDAEELIEEAGTGAMEDFSAGDTFVATEPVTFTQLYRDHPNYPIQNDWRFLTYLEEEHNVTLETSNAPLSDWEDRRSLVIGAGDMPDFIPIFNPGDETQFVAGGSLLPVSDYLDLMPNLTEKIEAWELQGDFDGLYQADGKFYILPGIQEEPFYEYGIAVRWDLWEELGYDEPESWDEFADQLRGVQEAYPEMTPYSDRWELNATLNQAAAGFGTVGGWGFGDGMQYDESADEFVYAPTTDGFRDMVGYFAELVDEGLMDSETLTQDDDLAIQKFASGQSAAIFANDQEILNYRESIEEVGEEDWEVRLLPVPAGPEGNVVAGGRLWGGLVVNADVAEEDDFVALMQFLDWLYYSDEGLEYAKWGIEGETFERDGDQRVLDENIDINNLNPGAPEALNTDYGFHNGVWMLVHGSSVDLMNSMARDEVIEFREKMFEKEVQPVDPPRPLDDLELERASISQNALNEATNTNVAQFIAGNRSMDEWDDFLAELEGQGLDEYVELHNEAYQRAQEELGGVEDDLED</sequence>
<gene>
    <name evidence="6" type="ORF">GNZ21_01450</name>
</gene>
<dbReference type="Proteomes" id="UP000460157">
    <property type="component" value="Unassembled WGS sequence"/>
</dbReference>
<keyword evidence="7" id="KW-1185">Reference proteome</keyword>
<evidence type="ECO:0000256" key="1">
    <source>
        <dbReference type="ARBA" id="ARBA00022475"/>
    </source>
</evidence>
<dbReference type="InterPro" id="IPR006059">
    <property type="entry name" value="SBP"/>
</dbReference>
<organism evidence="6 7">
    <name type="scientific">Nesterenkonia alkaliphila</name>
    <dbReference type="NCBI Taxonomy" id="1463631"/>
    <lineage>
        <taxon>Bacteria</taxon>
        <taxon>Bacillati</taxon>
        <taxon>Actinomycetota</taxon>
        <taxon>Actinomycetes</taxon>
        <taxon>Micrococcales</taxon>
        <taxon>Micrococcaceae</taxon>
        <taxon>Nesterenkonia</taxon>
    </lineage>
</organism>
<dbReference type="PANTHER" id="PTHR43649">
    <property type="entry name" value="ARABINOSE-BINDING PROTEIN-RELATED"/>
    <property type="match status" value="1"/>
</dbReference>
<keyword evidence="2" id="KW-0732">Signal</keyword>
<evidence type="ECO:0000313" key="6">
    <source>
        <dbReference type="EMBL" id="MVT25042.1"/>
    </source>
</evidence>
<evidence type="ECO:0000313" key="7">
    <source>
        <dbReference type="Proteomes" id="UP000460157"/>
    </source>
</evidence>
<evidence type="ECO:0000256" key="3">
    <source>
        <dbReference type="ARBA" id="ARBA00023136"/>
    </source>
</evidence>
<dbReference type="InterPro" id="IPR050490">
    <property type="entry name" value="Bact_solute-bd_prot1"/>
</dbReference>
<dbReference type="OrthoDB" id="9787283at2"/>
<name>A0A7K1UF41_9MICC</name>
<keyword evidence="3" id="KW-0472">Membrane</keyword>
<dbReference type="Pfam" id="PF01547">
    <property type="entry name" value="SBP_bac_1"/>
    <property type="match status" value="1"/>
</dbReference>
<dbReference type="EMBL" id="WRPM01000010">
    <property type="protein sequence ID" value="MVT25042.1"/>
    <property type="molecule type" value="Genomic_DNA"/>
</dbReference>
<accession>A0A7K1UF41</accession>
<keyword evidence="5" id="KW-0449">Lipoprotein</keyword>
<keyword evidence="4" id="KW-0564">Palmitate</keyword>
<evidence type="ECO:0000256" key="4">
    <source>
        <dbReference type="ARBA" id="ARBA00023139"/>
    </source>
</evidence>
<evidence type="ECO:0000256" key="5">
    <source>
        <dbReference type="ARBA" id="ARBA00023288"/>
    </source>
</evidence>